<accession>A0AAV4V048</accession>
<evidence type="ECO:0000313" key="3">
    <source>
        <dbReference type="EMBL" id="GIY63557.1"/>
    </source>
</evidence>
<feature type="coiled-coil region" evidence="1">
    <location>
        <begin position="80"/>
        <end position="107"/>
    </location>
</feature>
<dbReference type="SUPFAM" id="SSF58038">
    <property type="entry name" value="SNARE fusion complex"/>
    <property type="match status" value="1"/>
</dbReference>
<comment type="caution">
    <text evidence="3">The sequence shown here is derived from an EMBL/GenBank/DDBJ whole genome shotgun (WGS) entry which is preliminary data.</text>
</comment>
<gene>
    <name evidence="3" type="primary">STX8</name>
    <name evidence="3" type="ORF">CDAR_442231</name>
</gene>
<organism evidence="3 4">
    <name type="scientific">Caerostris darwini</name>
    <dbReference type="NCBI Taxonomy" id="1538125"/>
    <lineage>
        <taxon>Eukaryota</taxon>
        <taxon>Metazoa</taxon>
        <taxon>Ecdysozoa</taxon>
        <taxon>Arthropoda</taxon>
        <taxon>Chelicerata</taxon>
        <taxon>Arachnida</taxon>
        <taxon>Araneae</taxon>
        <taxon>Araneomorphae</taxon>
        <taxon>Entelegynae</taxon>
        <taxon>Araneoidea</taxon>
        <taxon>Araneidae</taxon>
        <taxon>Caerostris</taxon>
    </lineage>
</organism>
<dbReference type="CDD" id="cd15852">
    <property type="entry name" value="SNARE_Syntaxin8"/>
    <property type="match status" value="1"/>
</dbReference>
<dbReference type="InterPro" id="IPR000727">
    <property type="entry name" value="T_SNARE_dom"/>
</dbReference>
<dbReference type="EMBL" id="BPLQ01012194">
    <property type="protein sequence ID" value="GIY63557.1"/>
    <property type="molecule type" value="Genomic_DNA"/>
</dbReference>
<feature type="domain" description="T-SNARE coiled-coil homology" evidence="2">
    <location>
        <begin position="179"/>
        <end position="241"/>
    </location>
</feature>
<proteinExistence type="predicted"/>
<evidence type="ECO:0000259" key="2">
    <source>
        <dbReference type="PROSITE" id="PS50192"/>
    </source>
</evidence>
<reference evidence="3 4" key="1">
    <citation type="submission" date="2021-06" db="EMBL/GenBank/DDBJ databases">
        <title>Caerostris darwini draft genome.</title>
        <authorList>
            <person name="Kono N."/>
            <person name="Arakawa K."/>
        </authorList>
    </citation>
    <scope>NUCLEOTIDE SEQUENCE [LARGE SCALE GENOMIC DNA]</scope>
</reference>
<evidence type="ECO:0000313" key="4">
    <source>
        <dbReference type="Proteomes" id="UP001054837"/>
    </source>
</evidence>
<dbReference type="InterPro" id="IPR041875">
    <property type="entry name" value="Syntaxin-8_SNARE"/>
</dbReference>
<protein>
    <submittedName>
        <fullName evidence="3">Syntaxin-8</fullName>
    </submittedName>
</protein>
<dbReference type="AlphaFoldDB" id="A0AAV4V048"/>
<dbReference type="PROSITE" id="PS50192">
    <property type="entry name" value="T_SNARE"/>
    <property type="match status" value="1"/>
</dbReference>
<dbReference type="Proteomes" id="UP001054837">
    <property type="component" value="Unassembled WGS sequence"/>
</dbReference>
<keyword evidence="1" id="KW-0175">Coiled coil</keyword>
<dbReference type="SMART" id="SM00397">
    <property type="entry name" value="t_SNARE"/>
    <property type="match status" value="1"/>
</dbReference>
<keyword evidence="4" id="KW-1185">Reference proteome</keyword>
<name>A0AAV4V048_9ARAC</name>
<evidence type="ECO:0000256" key="1">
    <source>
        <dbReference type="SAM" id="Coils"/>
    </source>
</evidence>
<dbReference type="Gene3D" id="1.20.5.110">
    <property type="match status" value="1"/>
</dbReference>
<sequence length="262" mass="30041">MFVTKFLFVLLKSGNFLIFKLTKKALYSIVNLLFLSIMAFRQDSWMTNYDACEALGREIMEKISYRNQQPKNSVAATKASANARKLIKKYEDNMASLNKTLLASKNLLTDGEFQRWQRLLDGLRSKKVQIDDAFNLKEEGGSRTALLGAELGSHSSNVWVEEDDNTRDLSFDEIRERQQLAIKEQDKGLDTLLDVVVRQKNMAHNIGQEIDLQNEIIDDIIDHADNTRERLIKETRHVTIVDRKSDTCGYWITQRFSDASAG</sequence>